<name>A0ABD2P1B3_9CUCU</name>
<sequence length="174" mass="20152">MKRTLRLGSWKIQGMATKYEEVFQEEAKYEIDICALTVVSSVQEDIRTSKNLFWEKTTEQINTCAGNTNANKAWKTLKSMRTQNKDRSGLNLISMKEWTDHFENLFTEDKEEFISSNDRIQEDTNRHMILVEQQEISTEDVRVALSNMKNGKAPRIGNIHVELLKAACFNTTIQ</sequence>
<dbReference type="EMBL" id="JABFTP020000165">
    <property type="protein sequence ID" value="KAL3284616.1"/>
    <property type="molecule type" value="Genomic_DNA"/>
</dbReference>
<comment type="caution">
    <text evidence="1">The sequence shown here is derived from an EMBL/GenBank/DDBJ whole genome shotgun (WGS) entry which is preliminary data.</text>
</comment>
<keyword evidence="2" id="KW-1185">Reference proteome</keyword>
<evidence type="ECO:0000313" key="1">
    <source>
        <dbReference type="EMBL" id="KAL3284616.1"/>
    </source>
</evidence>
<accession>A0ABD2P1B3</accession>
<gene>
    <name evidence="1" type="ORF">HHI36_018770</name>
</gene>
<dbReference type="Proteomes" id="UP001516400">
    <property type="component" value="Unassembled WGS sequence"/>
</dbReference>
<protein>
    <submittedName>
        <fullName evidence="1">Uncharacterized protein</fullName>
    </submittedName>
</protein>
<proteinExistence type="predicted"/>
<evidence type="ECO:0000313" key="2">
    <source>
        <dbReference type="Proteomes" id="UP001516400"/>
    </source>
</evidence>
<organism evidence="1 2">
    <name type="scientific">Cryptolaemus montrouzieri</name>
    <dbReference type="NCBI Taxonomy" id="559131"/>
    <lineage>
        <taxon>Eukaryota</taxon>
        <taxon>Metazoa</taxon>
        <taxon>Ecdysozoa</taxon>
        <taxon>Arthropoda</taxon>
        <taxon>Hexapoda</taxon>
        <taxon>Insecta</taxon>
        <taxon>Pterygota</taxon>
        <taxon>Neoptera</taxon>
        <taxon>Endopterygota</taxon>
        <taxon>Coleoptera</taxon>
        <taxon>Polyphaga</taxon>
        <taxon>Cucujiformia</taxon>
        <taxon>Coccinelloidea</taxon>
        <taxon>Coccinellidae</taxon>
        <taxon>Scymninae</taxon>
        <taxon>Scymnini</taxon>
        <taxon>Cryptolaemus</taxon>
    </lineage>
</organism>
<dbReference type="AlphaFoldDB" id="A0ABD2P1B3"/>
<reference evidence="1 2" key="1">
    <citation type="journal article" date="2021" name="BMC Biol.">
        <title>Horizontally acquired antibacterial genes associated with adaptive radiation of ladybird beetles.</title>
        <authorList>
            <person name="Li H.S."/>
            <person name="Tang X.F."/>
            <person name="Huang Y.H."/>
            <person name="Xu Z.Y."/>
            <person name="Chen M.L."/>
            <person name="Du X.Y."/>
            <person name="Qiu B.Y."/>
            <person name="Chen P.T."/>
            <person name="Zhang W."/>
            <person name="Slipinski A."/>
            <person name="Escalona H.E."/>
            <person name="Waterhouse R.M."/>
            <person name="Zwick A."/>
            <person name="Pang H."/>
        </authorList>
    </citation>
    <scope>NUCLEOTIDE SEQUENCE [LARGE SCALE GENOMIC DNA]</scope>
    <source>
        <strain evidence="1">SYSU2018</strain>
    </source>
</reference>